<feature type="transmembrane region" description="Helical" evidence="1">
    <location>
        <begin position="12"/>
        <end position="32"/>
    </location>
</feature>
<keyword evidence="1" id="KW-0472">Membrane</keyword>
<organism evidence="2 3">
    <name type="scientific">Xenorhabdus bovienii str. feltiae Moldova</name>
    <dbReference type="NCBI Taxonomy" id="1398200"/>
    <lineage>
        <taxon>Bacteria</taxon>
        <taxon>Pseudomonadati</taxon>
        <taxon>Pseudomonadota</taxon>
        <taxon>Gammaproteobacteria</taxon>
        <taxon>Enterobacterales</taxon>
        <taxon>Morganellaceae</taxon>
        <taxon>Xenorhabdus</taxon>
    </lineage>
</organism>
<evidence type="ECO:0000313" key="3">
    <source>
        <dbReference type="Proteomes" id="UP000028487"/>
    </source>
</evidence>
<feature type="transmembrane region" description="Helical" evidence="1">
    <location>
        <begin position="52"/>
        <end position="70"/>
    </location>
</feature>
<keyword evidence="1" id="KW-0812">Transmembrane</keyword>
<protein>
    <submittedName>
        <fullName evidence="2">Uncharacterized protein</fullName>
    </submittedName>
</protein>
<gene>
    <name evidence="2" type="ORF">XBFM1_600061</name>
</gene>
<sequence length="71" mass="8094">MMLAFWRYKSFTCGQLLAILAVITTIILYFPITSDYYVDHLLSNQNPVSPVKIQVFAILTIAHAILLTTIY</sequence>
<evidence type="ECO:0000256" key="1">
    <source>
        <dbReference type="SAM" id="Phobius"/>
    </source>
</evidence>
<dbReference type="EMBL" id="CBSV010000233">
    <property type="protein sequence ID" value="CDH03249.1"/>
    <property type="molecule type" value="Genomic_DNA"/>
</dbReference>
<dbReference type="AlphaFoldDB" id="A0A077NXM2"/>
<dbReference type="HOGENOM" id="CLU_2756887_0_0_6"/>
<comment type="caution">
    <text evidence="2">The sequence shown here is derived from an EMBL/GenBank/DDBJ whole genome shotgun (WGS) entry which is preliminary data.</text>
</comment>
<dbReference type="Proteomes" id="UP000028487">
    <property type="component" value="Unassembled WGS sequence"/>
</dbReference>
<name>A0A077NXM2_XENBV</name>
<keyword evidence="1" id="KW-1133">Transmembrane helix</keyword>
<reference evidence="2" key="1">
    <citation type="submission" date="2013-07" db="EMBL/GenBank/DDBJ databases">
        <title>Sub-species coevolution in mutualistic symbiosis.</title>
        <authorList>
            <person name="Murfin K."/>
            <person name="Klassen J."/>
            <person name="Lee M."/>
            <person name="Forst S."/>
            <person name="Stock P."/>
            <person name="Goodrich-Blair H."/>
        </authorList>
    </citation>
    <scope>NUCLEOTIDE SEQUENCE [LARGE SCALE GENOMIC DNA]</scope>
    <source>
        <strain evidence="2">Feltiae Moldova</strain>
    </source>
</reference>
<proteinExistence type="predicted"/>
<evidence type="ECO:0000313" key="2">
    <source>
        <dbReference type="EMBL" id="CDH03249.1"/>
    </source>
</evidence>
<accession>A0A077NXM2</accession>